<feature type="chain" id="PRO_5010245658" evidence="1">
    <location>
        <begin position="22"/>
        <end position="114"/>
    </location>
</feature>
<evidence type="ECO:0000313" key="3">
    <source>
        <dbReference type="Proteomes" id="UP000182983"/>
    </source>
</evidence>
<keyword evidence="3" id="KW-1185">Reference proteome</keyword>
<evidence type="ECO:0000313" key="2">
    <source>
        <dbReference type="EMBL" id="SEH40503.1"/>
    </source>
</evidence>
<dbReference type="OrthoDB" id="9790557at2"/>
<keyword evidence="1" id="KW-0732">Signal</keyword>
<dbReference type="InterPro" id="IPR036280">
    <property type="entry name" value="Multihaem_cyt_sf"/>
</dbReference>
<reference evidence="3" key="1">
    <citation type="submission" date="2016-10" db="EMBL/GenBank/DDBJ databases">
        <authorList>
            <person name="Varghese N."/>
            <person name="Submissions S."/>
        </authorList>
    </citation>
    <scope>NUCLEOTIDE SEQUENCE [LARGE SCALE GENOMIC DNA]</scope>
    <source>
        <strain evidence="3">DSM 13234</strain>
    </source>
</reference>
<protein>
    <submittedName>
        <fullName evidence="2">Uncharacterized protein</fullName>
    </submittedName>
</protein>
<sequence length="114" mass="12084">MIPVRPLVGLLVLAVAAPALAAESGCLAPPDRMRRVHMDLLRHDRDQAVRLGVQRPGHGLAACIDCHARKDEAGRAVPASDSRHFCAGCHRAAAVAVDCFACHRSIPAPPETTP</sequence>
<feature type="signal peptide" evidence="1">
    <location>
        <begin position="1"/>
        <end position="21"/>
    </location>
</feature>
<gene>
    <name evidence="2" type="ORF">SAMN04244559_02140</name>
</gene>
<dbReference type="AlphaFoldDB" id="A0A1H6I2G8"/>
<dbReference type="RefSeq" id="WP_074768383.1">
    <property type="nucleotide sequence ID" value="NZ_FNWO01000008.1"/>
</dbReference>
<accession>A0A1H6I2G8</accession>
<dbReference type="Gene3D" id="3.90.10.10">
    <property type="entry name" value="Cytochrome C3"/>
    <property type="match status" value="1"/>
</dbReference>
<evidence type="ECO:0000256" key="1">
    <source>
        <dbReference type="SAM" id="SignalP"/>
    </source>
</evidence>
<dbReference type="SUPFAM" id="SSF48695">
    <property type="entry name" value="Multiheme cytochromes"/>
    <property type="match status" value="1"/>
</dbReference>
<dbReference type="EMBL" id="FNWO01000008">
    <property type="protein sequence ID" value="SEH40503.1"/>
    <property type="molecule type" value="Genomic_DNA"/>
</dbReference>
<dbReference type="Proteomes" id="UP000182983">
    <property type="component" value="Unassembled WGS sequence"/>
</dbReference>
<organism evidence="2 3">
    <name type="scientific">Magnetospirillum fulvum</name>
    <name type="common">Rhodospirillum fulvum</name>
    <dbReference type="NCBI Taxonomy" id="1082"/>
    <lineage>
        <taxon>Bacteria</taxon>
        <taxon>Pseudomonadati</taxon>
        <taxon>Pseudomonadota</taxon>
        <taxon>Alphaproteobacteria</taxon>
        <taxon>Rhodospirillales</taxon>
        <taxon>Rhodospirillaceae</taxon>
        <taxon>Magnetospirillum</taxon>
    </lineage>
</organism>
<name>A0A1H6I2G8_MAGFU</name>
<proteinExistence type="predicted"/>